<dbReference type="Proteomes" id="UP000245464">
    <property type="component" value="Chromosome 2"/>
</dbReference>
<accession>A0A2W1EPB8</accession>
<proteinExistence type="predicted"/>
<evidence type="ECO:0000313" key="3">
    <source>
        <dbReference type="Proteomes" id="UP000245464"/>
    </source>
</evidence>
<sequence>MRIDKATKNLDTVFAIVPDSIVHKPDINYVLYKQRQTETSSVPEDLQLAWYCKNFGEMARQGFVAKQTDQDMNIARGIWFYGLDPEHSFSRHHTVTRYNLIAMAWVMANDFPPDVCTPETQQFILAFVRAWLSACDDRVSLKDRDFRAQERFLELWKEEDSFDFLQFSPSEEKRAKKLVKKVAKQPFPPELETKMTILPPKCIPGLCRRGIISDDEVKMYGPSIVLEYVDSMSLKDDNDRTQRSSKELREQILADKLGKMTIGHGLDPRRNIPWSSDMLQSLLAAVPEDLIHPKQIQKMQVKARGGYRPWIDTDTWHAIMVSGMQAVEQQFDDVCDMLGEQTLSE</sequence>
<gene>
    <name evidence="2" type="ORF">Ptr86124_001666</name>
    <name evidence="1" type="ORF">PtrM4_060830</name>
</gene>
<dbReference type="AlphaFoldDB" id="A0A2W1EPB8"/>
<dbReference type="OrthoDB" id="3693166at2759"/>
<keyword evidence="4" id="KW-1185">Reference proteome</keyword>
<evidence type="ECO:0000313" key="1">
    <source>
        <dbReference type="EMBL" id="KAF7574460.1"/>
    </source>
</evidence>
<reference evidence="1" key="1">
    <citation type="journal article" date="2018" name="BMC Genomics">
        <title>Comparative genomics of the wheat fungal pathogen Pyrenophora tritici-repentis reveals chromosomal variations and genome plasticity.</title>
        <authorList>
            <person name="Moolhuijzen P."/>
            <person name="See P.T."/>
            <person name="Hane J.K."/>
            <person name="Shi G."/>
            <person name="Liu Z."/>
            <person name="Oliver R.P."/>
            <person name="Moffat C.S."/>
        </authorList>
    </citation>
    <scope>NUCLEOTIDE SEQUENCE [LARGE SCALE GENOMIC DNA]</scope>
    <source>
        <strain evidence="1">M4</strain>
    </source>
</reference>
<dbReference type="EMBL" id="NRDI02000002">
    <property type="protein sequence ID" value="KAI1518538.1"/>
    <property type="molecule type" value="Genomic_DNA"/>
</dbReference>
<dbReference type="EMBL" id="NQIK02000002">
    <property type="protein sequence ID" value="KAF7574460.1"/>
    <property type="molecule type" value="Genomic_DNA"/>
</dbReference>
<dbReference type="OMA" id="AWVMAND"/>
<comment type="caution">
    <text evidence="1">The sequence shown here is derived from an EMBL/GenBank/DDBJ whole genome shotgun (WGS) entry which is preliminary data.</text>
</comment>
<reference evidence="4" key="4">
    <citation type="journal article" date="2022" name="Microb. Genom.">
        <title>A global pangenome for the wheat fungal pathogen Pyrenophora tritici-repentis and prediction of effector protein structural homology.</title>
        <authorList>
            <person name="Moolhuijzen P.M."/>
            <person name="See P.T."/>
            <person name="Shi G."/>
            <person name="Powell H.R."/>
            <person name="Cockram J."/>
            <person name="Jorgensen L.N."/>
            <person name="Benslimane H."/>
            <person name="Strelkov S.E."/>
            <person name="Turner J."/>
            <person name="Liu Z."/>
            <person name="Moffat C.S."/>
        </authorList>
    </citation>
    <scope>NUCLEOTIDE SEQUENCE [LARGE SCALE GENOMIC DNA]</scope>
</reference>
<organism evidence="1 3">
    <name type="scientific">Pyrenophora tritici-repentis</name>
    <dbReference type="NCBI Taxonomy" id="45151"/>
    <lineage>
        <taxon>Eukaryota</taxon>
        <taxon>Fungi</taxon>
        <taxon>Dikarya</taxon>
        <taxon>Ascomycota</taxon>
        <taxon>Pezizomycotina</taxon>
        <taxon>Dothideomycetes</taxon>
        <taxon>Pleosporomycetidae</taxon>
        <taxon>Pleosporales</taxon>
        <taxon>Pleosporineae</taxon>
        <taxon>Pleosporaceae</taxon>
        <taxon>Pyrenophora</taxon>
    </lineage>
</organism>
<reference evidence="2" key="2">
    <citation type="submission" date="2021-05" db="EMBL/GenBank/DDBJ databases">
        <authorList>
            <person name="Moolhuijzen P.M."/>
            <person name="Moffat C.S."/>
        </authorList>
    </citation>
    <scope>NUCLEOTIDE SEQUENCE</scope>
    <source>
        <strain evidence="2">86-124</strain>
    </source>
</reference>
<evidence type="ECO:0000313" key="2">
    <source>
        <dbReference type="EMBL" id="KAI1518538.1"/>
    </source>
</evidence>
<reference evidence="2" key="3">
    <citation type="journal article" date="2022" name="bioRxiv">
        <title>A global pangenome for the wheat fungal pathogen Pyrenophora tritici-repentis and prediction of effector protein structural homology.</title>
        <authorList>
            <person name="Moolhuijzen P."/>
            <person name="See P.T."/>
            <person name="Shi G."/>
            <person name="Powell H.R."/>
            <person name="Cockram J."/>
            <person name="Jorgensen L.N."/>
            <person name="Benslimane H."/>
            <person name="Strelkov S.E."/>
            <person name="Turner J."/>
            <person name="Liu Z."/>
            <person name="Moffat C.S."/>
        </authorList>
    </citation>
    <scope>NUCLEOTIDE SEQUENCE</scope>
    <source>
        <strain evidence="2">86-124</strain>
    </source>
</reference>
<dbReference type="Proteomes" id="UP000249757">
    <property type="component" value="Unassembled WGS sequence"/>
</dbReference>
<evidence type="ECO:0000313" key="4">
    <source>
        <dbReference type="Proteomes" id="UP000249757"/>
    </source>
</evidence>
<protein>
    <submittedName>
        <fullName evidence="1">Uncharacterized protein</fullName>
    </submittedName>
</protein>
<name>A0A2W1EPB8_9PLEO</name>